<dbReference type="Gene3D" id="3.40.605.10">
    <property type="entry name" value="Aldehyde Dehydrogenase, Chain A, domain 1"/>
    <property type="match status" value="1"/>
</dbReference>
<evidence type="ECO:0000256" key="2">
    <source>
        <dbReference type="ARBA" id="ARBA00023002"/>
    </source>
</evidence>
<dbReference type="InterPro" id="IPR015590">
    <property type="entry name" value="Aldehyde_DH_dom"/>
</dbReference>
<comment type="similarity">
    <text evidence="1">Belongs to the aldehyde dehydrogenase family.</text>
</comment>
<protein>
    <submittedName>
        <fullName evidence="4">Acyl-CoA reductase-like NAD-dependent aldehyde dehydrogenase</fullName>
    </submittedName>
</protein>
<evidence type="ECO:0000313" key="5">
    <source>
        <dbReference type="Proteomes" id="UP000529310"/>
    </source>
</evidence>
<name>A0A7W4V4T2_9MICO</name>
<reference evidence="4 5" key="1">
    <citation type="submission" date="2020-08" db="EMBL/GenBank/DDBJ databases">
        <title>Sequencing the genomes of 1000 actinobacteria strains.</title>
        <authorList>
            <person name="Klenk H.-P."/>
        </authorList>
    </citation>
    <scope>NUCLEOTIDE SEQUENCE [LARGE SCALE GENOMIC DNA]</scope>
    <source>
        <strain evidence="4 5">DSM 27099</strain>
    </source>
</reference>
<dbReference type="Gene3D" id="3.40.309.10">
    <property type="entry name" value="Aldehyde Dehydrogenase, Chain A, domain 2"/>
    <property type="match status" value="1"/>
</dbReference>
<organism evidence="4 5">
    <name type="scientific">Microbacterium endophyticum</name>
    <dbReference type="NCBI Taxonomy" id="1526412"/>
    <lineage>
        <taxon>Bacteria</taxon>
        <taxon>Bacillati</taxon>
        <taxon>Actinomycetota</taxon>
        <taxon>Actinomycetes</taxon>
        <taxon>Micrococcales</taxon>
        <taxon>Microbacteriaceae</taxon>
        <taxon>Microbacterium</taxon>
    </lineage>
</organism>
<dbReference type="EMBL" id="JACHWQ010000009">
    <property type="protein sequence ID" value="MBB2976861.1"/>
    <property type="molecule type" value="Genomic_DNA"/>
</dbReference>
<feature type="domain" description="Aldehyde dehydrogenase" evidence="3">
    <location>
        <begin position="161"/>
        <end position="344"/>
    </location>
</feature>
<keyword evidence="2" id="KW-0560">Oxidoreductase</keyword>
<dbReference type="InterPro" id="IPR016163">
    <property type="entry name" value="Ald_DH_C"/>
</dbReference>
<dbReference type="PANTHER" id="PTHR42804:SF1">
    <property type="entry name" value="ALDEHYDE DEHYDROGENASE-RELATED"/>
    <property type="match status" value="1"/>
</dbReference>
<dbReference type="SUPFAM" id="SSF53720">
    <property type="entry name" value="ALDH-like"/>
    <property type="match status" value="1"/>
</dbReference>
<comment type="caution">
    <text evidence="4">The sequence shown here is derived from an EMBL/GenBank/DDBJ whole genome shotgun (WGS) entry which is preliminary data.</text>
</comment>
<proteinExistence type="inferred from homology"/>
<dbReference type="PANTHER" id="PTHR42804">
    <property type="entry name" value="ALDEHYDE DEHYDROGENASE"/>
    <property type="match status" value="1"/>
</dbReference>
<dbReference type="InterPro" id="IPR016161">
    <property type="entry name" value="Ald_DH/histidinol_DH"/>
</dbReference>
<sequence>MSDSPLAEAIRSEIDAAVVSLETGARLWAQLTVAQRSQLLERVRMTVAAVADEWVDAASRAKNLDPASPLRGEEWLTGPYVTLQALSAYRRTLTSLAAGGSPLDGVSTGTAPGNRLRINAFPAVPLDHLVLSGFRGEVWLQPGVSLDDARAHAGLAQRHPRESHGIGLVLGAGNVTGIPILDALYELLAAGRVVLLKLNPTQDGLADVFTRALAPLIEPGFVRIVTGGGDVGAYLTQHPGIGHVHITGSAATFDAIVWGGDKERADPALQTPITAELGGVAPIIVMPGAWSDADLRYQAEHIATMRLHNGGHNCVAGQVVIISRDWHLREKFLEVLADAYRDAPHRTPWYPRSDEKLATARNDYPEATWSADGTRALVDLLPGEAHDLEMTEYFAPVLGVVELAGSGQEFLDAAVAHANNKLVGTLGANVLIDPATEATLGAGFERAISDLHYGGIAINTWTGVVFATPVLSWGAFPGGTLGDVGSGLGVVHNALLLDHVERSVLRGPFRPFPRSASIDSVRHGQFSVIARPPWFVTSRTADRVGEGLTKFQTDHDPLRLARTLALAMRA</sequence>
<evidence type="ECO:0000313" key="4">
    <source>
        <dbReference type="EMBL" id="MBB2976861.1"/>
    </source>
</evidence>
<accession>A0A7W4V4T2</accession>
<dbReference type="InterPro" id="IPR016162">
    <property type="entry name" value="Ald_DH_N"/>
</dbReference>
<evidence type="ECO:0000256" key="1">
    <source>
        <dbReference type="ARBA" id="ARBA00009986"/>
    </source>
</evidence>
<evidence type="ECO:0000259" key="3">
    <source>
        <dbReference type="Pfam" id="PF00171"/>
    </source>
</evidence>
<dbReference type="AlphaFoldDB" id="A0A7W4V4T2"/>
<keyword evidence="5" id="KW-1185">Reference proteome</keyword>
<gene>
    <name evidence="4" type="ORF">FHX49_002449</name>
</gene>
<dbReference type="GO" id="GO:0016620">
    <property type="term" value="F:oxidoreductase activity, acting on the aldehyde or oxo group of donors, NAD or NADP as acceptor"/>
    <property type="evidence" value="ECO:0007669"/>
    <property type="project" value="InterPro"/>
</dbReference>
<dbReference type="Pfam" id="PF00171">
    <property type="entry name" value="Aldedh"/>
    <property type="match status" value="1"/>
</dbReference>
<dbReference type="RefSeq" id="WP_165140289.1">
    <property type="nucleotide sequence ID" value="NZ_CP049255.1"/>
</dbReference>
<dbReference type="Proteomes" id="UP000529310">
    <property type="component" value="Unassembled WGS sequence"/>
</dbReference>